<name>A0A5S3WQT6_9GAMM</name>
<comment type="caution">
    <text evidence="2">The sequence shown here is derived from an EMBL/GenBank/DDBJ whole genome shotgun (WGS) entry which is preliminary data.</text>
</comment>
<sequence length="213" mass="24461">MRILFTTLLLISLDVFATASIKSESGIFAFVGEQVDFYQFEPNVSDDVIHMDRAFIAKYKVLEKVHGEFNSDVISFEAYDHYGTPAFAKYKYVLLFVSEHDGKIYHEKYQYFDVYKTQAGGWAYCGAPFEYEQAVNSKPLENIKFSPVIEYSTVMYNEVYAKEAFPEPTFEHANGKAICRQGVYVDELFRIKQEGILKNRGHSARPGSKTLSR</sequence>
<dbReference type="EMBL" id="PNCJ01000056">
    <property type="protein sequence ID" value="TMP31077.1"/>
    <property type="molecule type" value="Genomic_DNA"/>
</dbReference>
<evidence type="ECO:0000313" key="2">
    <source>
        <dbReference type="EMBL" id="TMP31077.1"/>
    </source>
</evidence>
<gene>
    <name evidence="2" type="ORF">CWB98_23025</name>
</gene>
<reference evidence="2 3" key="1">
    <citation type="submission" date="2018-01" db="EMBL/GenBank/DDBJ databases">
        <authorList>
            <person name="Paulsen S."/>
            <person name="Gram L.K."/>
        </authorList>
    </citation>
    <scope>NUCLEOTIDE SEQUENCE [LARGE SCALE GENOMIC DNA]</scope>
    <source>
        <strain evidence="2 3">S2599</strain>
    </source>
</reference>
<reference evidence="3" key="2">
    <citation type="submission" date="2019-06" db="EMBL/GenBank/DDBJ databases">
        <title>Co-occurence of chitin degradation, pigmentation and bioactivity in marine Pseudoalteromonas.</title>
        <authorList>
            <person name="Sonnenschein E.C."/>
            <person name="Bech P.K."/>
        </authorList>
    </citation>
    <scope>NUCLEOTIDE SEQUENCE [LARGE SCALE GENOMIC DNA]</scope>
    <source>
        <strain evidence="3">S2599</strain>
    </source>
</reference>
<protein>
    <submittedName>
        <fullName evidence="2">Uncharacterized protein</fullName>
    </submittedName>
</protein>
<evidence type="ECO:0000256" key="1">
    <source>
        <dbReference type="SAM" id="SignalP"/>
    </source>
</evidence>
<proteinExistence type="predicted"/>
<dbReference type="RefSeq" id="WP_138546888.1">
    <property type="nucleotide sequence ID" value="NZ_PNCJ01000056.1"/>
</dbReference>
<feature type="chain" id="PRO_5024463370" evidence="1">
    <location>
        <begin position="18"/>
        <end position="213"/>
    </location>
</feature>
<keyword evidence="1" id="KW-0732">Signal</keyword>
<dbReference type="OrthoDB" id="6023725at2"/>
<organism evidence="2 3">
    <name type="scientific">Pseudoalteromonas rubra</name>
    <dbReference type="NCBI Taxonomy" id="43658"/>
    <lineage>
        <taxon>Bacteria</taxon>
        <taxon>Pseudomonadati</taxon>
        <taxon>Pseudomonadota</taxon>
        <taxon>Gammaproteobacteria</taxon>
        <taxon>Alteromonadales</taxon>
        <taxon>Pseudoalteromonadaceae</taxon>
        <taxon>Pseudoalteromonas</taxon>
    </lineage>
</organism>
<accession>A0A5S3WQT6</accession>
<dbReference type="AlphaFoldDB" id="A0A5S3WQT6"/>
<evidence type="ECO:0000313" key="3">
    <source>
        <dbReference type="Proteomes" id="UP000306719"/>
    </source>
</evidence>
<feature type="signal peptide" evidence="1">
    <location>
        <begin position="1"/>
        <end position="17"/>
    </location>
</feature>
<dbReference type="Proteomes" id="UP000306719">
    <property type="component" value="Unassembled WGS sequence"/>
</dbReference>